<keyword evidence="1" id="KW-0472">Membrane</keyword>
<dbReference type="GO" id="GO:0072665">
    <property type="term" value="P:protein localization to vacuole"/>
    <property type="evidence" value="ECO:0007669"/>
    <property type="project" value="TreeGrafter"/>
</dbReference>
<dbReference type="GO" id="GO:0031419">
    <property type="term" value="F:cobalamin binding"/>
    <property type="evidence" value="ECO:0007669"/>
    <property type="project" value="UniProtKB-KW"/>
</dbReference>
<dbReference type="OrthoDB" id="73273at2759"/>
<dbReference type="Proteomes" id="UP000054454">
    <property type="component" value="Unassembled WGS sequence"/>
</dbReference>
<protein>
    <recommendedName>
        <fullName evidence="4">Abscisic acid G-protein coupled receptor-like domain-containing protein</fullName>
    </recommendedName>
</protein>
<dbReference type="GO" id="GO:0005774">
    <property type="term" value="C:vacuolar membrane"/>
    <property type="evidence" value="ECO:0007669"/>
    <property type="project" value="TreeGrafter"/>
</dbReference>
<dbReference type="InterPro" id="IPR050854">
    <property type="entry name" value="LMBD1_LysCbl_Transport"/>
</dbReference>
<dbReference type="PANTHER" id="PTHR16130">
    <property type="entry name" value="LYSOSOMAL COBALAMIN TRANSPORTER-RELATED"/>
    <property type="match status" value="1"/>
</dbReference>
<dbReference type="RefSeq" id="XP_018227303.1">
    <property type="nucleotide sequence ID" value="XM_018369034.1"/>
</dbReference>
<evidence type="ECO:0000256" key="1">
    <source>
        <dbReference type="SAM" id="Phobius"/>
    </source>
</evidence>
<feature type="transmembrane region" description="Helical" evidence="1">
    <location>
        <begin position="290"/>
        <end position="321"/>
    </location>
</feature>
<organism evidence="2 3">
    <name type="scientific">Pneumocystis carinii (strain B80)</name>
    <name type="common">Rat pneumocystis pneumonia agent</name>
    <name type="synonym">Pneumocystis carinii f. sp. carinii</name>
    <dbReference type="NCBI Taxonomy" id="1408658"/>
    <lineage>
        <taxon>Eukaryota</taxon>
        <taxon>Fungi</taxon>
        <taxon>Dikarya</taxon>
        <taxon>Ascomycota</taxon>
        <taxon>Taphrinomycotina</taxon>
        <taxon>Pneumocystomycetes</taxon>
        <taxon>Pneumocystaceae</taxon>
        <taxon>Pneumocystis</taxon>
    </lineage>
</organism>
<accession>A0A0W4ZQQ2</accession>
<dbReference type="EMBL" id="LFVZ01000002">
    <property type="protein sequence ID" value="KTW30707.1"/>
    <property type="molecule type" value="Genomic_DNA"/>
</dbReference>
<feature type="transmembrane region" description="Helical" evidence="1">
    <location>
        <begin position="39"/>
        <end position="61"/>
    </location>
</feature>
<feature type="transmembrane region" description="Helical" evidence="1">
    <location>
        <begin position="137"/>
        <end position="155"/>
    </location>
</feature>
<proteinExistence type="predicted"/>
<reference evidence="3" key="1">
    <citation type="journal article" date="2016" name="Nat. Commun.">
        <title>Genome analysis of three Pneumocystis species reveals adaptation mechanisms to life exclusively in mammalian hosts.</title>
        <authorList>
            <person name="Ma L."/>
            <person name="Chen Z."/>
            <person name="Huang D.W."/>
            <person name="Kutty G."/>
            <person name="Ishihara M."/>
            <person name="Wang H."/>
            <person name="Abouelleil A."/>
            <person name="Bishop L."/>
            <person name="Davey E."/>
            <person name="Deng R."/>
            <person name="Deng X."/>
            <person name="Fan L."/>
            <person name="Fantoni G."/>
            <person name="Fitzgerald M."/>
            <person name="Gogineni E."/>
            <person name="Goldberg J.M."/>
            <person name="Handley G."/>
            <person name="Hu X."/>
            <person name="Huber C."/>
            <person name="Jiao X."/>
            <person name="Jones K."/>
            <person name="Levin J.Z."/>
            <person name="Liu Y."/>
            <person name="Macdonald P."/>
            <person name="Melnikov A."/>
            <person name="Raley C."/>
            <person name="Sassi M."/>
            <person name="Sherman B.T."/>
            <person name="Song X."/>
            <person name="Sykes S."/>
            <person name="Tran B."/>
            <person name="Walsh L."/>
            <person name="Xia Y."/>
            <person name="Yang J."/>
            <person name="Young S."/>
            <person name="Zeng Q."/>
            <person name="Zheng X."/>
            <person name="Stephens R."/>
            <person name="Nusbaum C."/>
            <person name="Birren B.W."/>
            <person name="Azadi P."/>
            <person name="Lempicki R.A."/>
            <person name="Cuomo C.A."/>
            <person name="Kovacs J.A."/>
        </authorList>
    </citation>
    <scope>NUCLEOTIDE SEQUENCE [LARGE SCALE GENOMIC DNA]</scope>
    <source>
        <strain evidence="3">B80</strain>
    </source>
</reference>
<sequence length="449" mass="53777">MEKKDHPTVWALCILMIFVFLFGLSRWISQYQDRHRKNVIIMGIMIVIMAHMIGTLSLYPIDVGMMWINEKNREKEGYLEKIMLLWRRRVKICYYMFYGLHIVELFVILPFVYYYYEEWNEESTNKTRIFEALRRSLFFLLLFIVLFFCGTFMSITRKTNSMLDLVYFEQTFKVEYIKTSMFFIVDVILLFGIVLFCIYTAFGFSMFPLRIIKTKSINVPTSATDIKHALILNREKQRAIEVRYTGFHTKMNVKDRRILESLQREERTLVRCIRLTEEGKRKWEQPVSAILHMFQLLIGIFFLLISIGIVLLMSMAMFIIIPRHYTHQIDQFHYNYTISNSQDIYNYTNLSNSTLLSFKIQDSPSDRLYTLTVLNTIINDITGNYDFFKTWYSYSYLLFLAVFLLSFIILSFSGKTENIQNNTEIEPERETLLSLFNRHENFITYHYNK</sequence>
<dbReference type="VEuPathDB" id="FungiDB:T552_00419"/>
<dbReference type="AlphaFoldDB" id="A0A0W4ZQQ2"/>
<keyword evidence="3" id="KW-1185">Reference proteome</keyword>
<feature type="transmembrane region" description="Helical" evidence="1">
    <location>
        <begin position="6"/>
        <end position="27"/>
    </location>
</feature>
<evidence type="ECO:0000313" key="3">
    <source>
        <dbReference type="Proteomes" id="UP000054454"/>
    </source>
</evidence>
<dbReference type="PANTHER" id="PTHR16130:SF2">
    <property type="entry name" value="LYSOSOMAL COBALAMIN TRANSPORT ESCORT PROTEIN LMBD1"/>
    <property type="match status" value="1"/>
</dbReference>
<feature type="transmembrane region" description="Helical" evidence="1">
    <location>
        <begin position="391"/>
        <end position="412"/>
    </location>
</feature>
<name>A0A0W4ZQQ2_PNEC8</name>
<keyword evidence="1" id="KW-0812">Transmembrane</keyword>
<feature type="transmembrane region" description="Helical" evidence="1">
    <location>
        <begin position="95"/>
        <end position="116"/>
    </location>
</feature>
<keyword evidence="1" id="KW-1133">Transmembrane helix</keyword>
<comment type="caution">
    <text evidence="2">The sequence shown here is derived from an EMBL/GenBank/DDBJ whole genome shotgun (WGS) entry which is preliminary data.</text>
</comment>
<evidence type="ECO:0000313" key="2">
    <source>
        <dbReference type="EMBL" id="KTW30707.1"/>
    </source>
</evidence>
<feature type="transmembrane region" description="Helical" evidence="1">
    <location>
        <begin position="181"/>
        <end position="207"/>
    </location>
</feature>
<evidence type="ECO:0008006" key="4">
    <source>
        <dbReference type="Google" id="ProtNLM"/>
    </source>
</evidence>
<dbReference type="GeneID" id="28935236"/>
<gene>
    <name evidence="2" type="ORF">T552_00419</name>
</gene>